<protein>
    <submittedName>
        <fullName evidence="10">Cytochrome P450</fullName>
    </submittedName>
</protein>
<comment type="cofactor">
    <cofactor evidence="1 9">
        <name>heme</name>
        <dbReference type="ChEBI" id="CHEBI:30413"/>
    </cofactor>
</comment>
<sequence length="439" mass="49535">MDVQTVLDIAIGVITVAFVVRRRRRDVRSCGYPLPPSPKGLPIIANALSIPPLPFGIAPHCPSGAGSDVVYAHALGFSVVVLNSKKAAVYLLEVKSAVTSSRYNPPMSCDLLEWGYLIPLTQHGEELRAKRKMFQQHFHPNNPSQHRIGIDQNLPEMLVRLLETPKDFRHINALFMGEMVFGLTYGIKGEASADYYLKILEEALAPLFKASVPGAFFVDIFPFFKGDANGTLNETMTRHIKDVAASLYAGGTETTLAMLDYFYVAMTLYPDVQAKAQKESDDYLKGERLPKFDDQPYLPYVTALVKELLRWQPVSPLDVPHLSTEDYFYKGYFIPKGTIIAANQWVMLYNDEDYPDVENFKPERYLTREGQLDSSVLQPESIAFDFRRRICLASHIASILSVLSIDDVEHFDHARNFKVGIARAQTEFQYRIEPRSKDA</sequence>
<evidence type="ECO:0000256" key="8">
    <source>
        <dbReference type="ARBA" id="ARBA00023033"/>
    </source>
</evidence>
<dbReference type="Gene3D" id="1.10.630.10">
    <property type="entry name" value="Cytochrome P450"/>
    <property type="match status" value="2"/>
</dbReference>
<dbReference type="AlphaFoldDB" id="A0A5C3KLW6"/>
<gene>
    <name evidence="10" type="ORF">FA15DRAFT_707403</name>
</gene>
<comment type="similarity">
    <text evidence="3">Belongs to the cytochrome P450 family.</text>
</comment>
<evidence type="ECO:0000256" key="3">
    <source>
        <dbReference type="ARBA" id="ARBA00010617"/>
    </source>
</evidence>
<dbReference type="InterPro" id="IPR050364">
    <property type="entry name" value="Cytochrome_P450_fung"/>
</dbReference>
<comment type="pathway">
    <text evidence="2">Secondary metabolite biosynthesis.</text>
</comment>
<evidence type="ECO:0000256" key="6">
    <source>
        <dbReference type="ARBA" id="ARBA00023002"/>
    </source>
</evidence>
<dbReference type="GO" id="GO:0016705">
    <property type="term" value="F:oxidoreductase activity, acting on paired donors, with incorporation or reduction of molecular oxygen"/>
    <property type="evidence" value="ECO:0007669"/>
    <property type="project" value="InterPro"/>
</dbReference>
<keyword evidence="6" id="KW-0560">Oxidoreductase</keyword>
<evidence type="ECO:0000313" key="10">
    <source>
        <dbReference type="EMBL" id="TFK21254.1"/>
    </source>
</evidence>
<accession>A0A5C3KLW6</accession>
<keyword evidence="8" id="KW-0503">Monooxygenase</keyword>
<dbReference type="PANTHER" id="PTHR46300:SF12">
    <property type="entry name" value="P450, PUTATIVE (EUROFUNG)-RELATED"/>
    <property type="match status" value="1"/>
</dbReference>
<evidence type="ECO:0000256" key="5">
    <source>
        <dbReference type="ARBA" id="ARBA00022723"/>
    </source>
</evidence>
<dbReference type="Pfam" id="PF00067">
    <property type="entry name" value="p450"/>
    <property type="match status" value="1"/>
</dbReference>
<keyword evidence="7 9" id="KW-0408">Iron</keyword>
<dbReference type="InterPro" id="IPR002401">
    <property type="entry name" value="Cyt_P450_E_grp-I"/>
</dbReference>
<feature type="binding site" description="axial binding residue" evidence="9">
    <location>
        <position position="391"/>
    </location>
    <ligand>
        <name>heme</name>
        <dbReference type="ChEBI" id="CHEBI:30413"/>
    </ligand>
    <ligandPart>
        <name>Fe</name>
        <dbReference type="ChEBI" id="CHEBI:18248"/>
    </ligandPart>
</feature>
<organism evidence="10 11">
    <name type="scientific">Coprinopsis marcescibilis</name>
    <name type="common">Agaric fungus</name>
    <name type="synonym">Psathyrella marcescibilis</name>
    <dbReference type="NCBI Taxonomy" id="230819"/>
    <lineage>
        <taxon>Eukaryota</taxon>
        <taxon>Fungi</taxon>
        <taxon>Dikarya</taxon>
        <taxon>Basidiomycota</taxon>
        <taxon>Agaricomycotina</taxon>
        <taxon>Agaricomycetes</taxon>
        <taxon>Agaricomycetidae</taxon>
        <taxon>Agaricales</taxon>
        <taxon>Agaricineae</taxon>
        <taxon>Psathyrellaceae</taxon>
        <taxon>Coprinopsis</taxon>
    </lineage>
</organism>
<evidence type="ECO:0000313" key="11">
    <source>
        <dbReference type="Proteomes" id="UP000307440"/>
    </source>
</evidence>
<name>A0A5C3KLW6_COPMA</name>
<keyword evidence="4 9" id="KW-0349">Heme</keyword>
<dbReference type="InterPro" id="IPR036396">
    <property type="entry name" value="Cyt_P450_sf"/>
</dbReference>
<keyword evidence="5 9" id="KW-0479">Metal-binding</keyword>
<dbReference type="EMBL" id="ML210274">
    <property type="protein sequence ID" value="TFK21254.1"/>
    <property type="molecule type" value="Genomic_DNA"/>
</dbReference>
<dbReference type="Proteomes" id="UP000307440">
    <property type="component" value="Unassembled WGS sequence"/>
</dbReference>
<dbReference type="GO" id="GO:0005506">
    <property type="term" value="F:iron ion binding"/>
    <property type="evidence" value="ECO:0007669"/>
    <property type="project" value="InterPro"/>
</dbReference>
<dbReference type="GO" id="GO:0020037">
    <property type="term" value="F:heme binding"/>
    <property type="evidence" value="ECO:0007669"/>
    <property type="project" value="InterPro"/>
</dbReference>
<reference evidence="10 11" key="1">
    <citation type="journal article" date="2019" name="Nat. Ecol. Evol.">
        <title>Megaphylogeny resolves global patterns of mushroom evolution.</title>
        <authorList>
            <person name="Varga T."/>
            <person name="Krizsan K."/>
            <person name="Foldi C."/>
            <person name="Dima B."/>
            <person name="Sanchez-Garcia M."/>
            <person name="Sanchez-Ramirez S."/>
            <person name="Szollosi G.J."/>
            <person name="Szarkandi J.G."/>
            <person name="Papp V."/>
            <person name="Albert L."/>
            <person name="Andreopoulos W."/>
            <person name="Angelini C."/>
            <person name="Antonin V."/>
            <person name="Barry K.W."/>
            <person name="Bougher N.L."/>
            <person name="Buchanan P."/>
            <person name="Buyck B."/>
            <person name="Bense V."/>
            <person name="Catcheside P."/>
            <person name="Chovatia M."/>
            <person name="Cooper J."/>
            <person name="Damon W."/>
            <person name="Desjardin D."/>
            <person name="Finy P."/>
            <person name="Geml J."/>
            <person name="Haridas S."/>
            <person name="Hughes K."/>
            <person name="Justo A."/>
            <person name="Karasinski D."/>
            <person name="Kautmanova I."/>
            <person name="Kiss B."/>
            <person name="Kocsube S."/>
            <person name="Kotiranta H."/>
            <person name="LaButti K.M."/>
            <person name="Lechner B.E."/>
            <person name="Liimatainen K."/>
            <person name="Lipzen A."/>
            <person name="Lukacs Z."/>
            <person name="Mihaltcheva S."/>
            <person name="Morgado L.N."/>
            <person name="Niskanen T."/>
            <person name="Noordeloos M.E."/>
            <person name="Ohm R.A."/>
            <person name="Ortiz-Santana B."/>
            <person name="Ovrebo C."/>
            <person name="Racz N."/>
            <person name="Riley R."/>
            <person name="Savchenko A."/>
            <person name="Shiryaev A."/>
            <person name="Soop K."/>
            <person name="Spirin V."/>
            <person name="Szebenyi C."/>
            <person name="Tomsovsky M."/>
            <person name="Tulloss R.E."/>
            <person name="Uehling J."/>
            <person name="Grigoriev I.V."/>
            <person name="Vagvolgyi C."/>
            <person name="Papp T."/>
            <person name="Martin F.M."/>
            <person name="Miettinen O."/>
            <person name="Hibbett D.S."/>
            <person name="Nagy L.G."/>
        </authorList>
    </citation>
    <scope>NUCLEOTIDE SEQUENCE [LARGE SCALE GENOMIC DNA]</scope>
    <source>
        <strain evidence="10 11">CBS 121175</strain>
    </source>
</reference>
<dbReference type="STRING" id="230819.A0A5C3KLW6"/>
<evidence type="ECO:0000256" key="1">
    <source>
        <dbReference type="ARBA" id="ARBA00001971"/>
    </source>
</evidence>
<evidence type="ECO:0000256" key="2">
    <source>
        <dbReference type="ARBA" id="ARBA00005179"/>
    </source>
</evidence>
<evidence type="ECO:0000256" key="9">
    <source>
        <dbReference type="PIRSR" id="PIRSR602401-1"/>
    </source>
</evidence>
<evidence type="ECO:0000256" key="7">
    <source>
        <dbReference type="ARBA" id="ARBA00023004"/>
    </source>
</evidence>
<dbReference type="GO" id="GO:0004497">
    <property type="term" value="F:monooxygenase activity"/>
    <property type="evidence" value="ECO:0007669"/>
    <property type="project" value="UniProtKB-KW"/>
</dbReference>
<keyword evidence="11" id="KW-1185">Reference proteome</keyword>
<dbReference type="PANTHER" id="PTHR46300">
    <property type="entry name" value="P450, PUTATIVE (EUROFUNG)-RELATED-RELATED"/>
    <property type="match status" value="1"/>
</dbReference>
<dbReference type="InterPro" id="IPR001128">
    <property type="entry name" value="Cyt_P450"/>
</dbReference>
<dbReference type="SUPFAM" id="SSF48264">
    <property type="entry name" value="Cytochrome P450"/>
    <property type="match status" value="1"/>
</dbReference>
<evidence type="ECO:0000256" key="4">
    <source>
        <dbReference type="ARBA" id="ARBA00022617"/>
    </source>
</evidence>
<dbReference type="OrthoDB" id="1470350at2759"/>
<proteinExistence type="inferred from homology"/>
<dbReference type="PRINTS" id="PR00463">
    <property type="entry name" value="EP450I"/>
</dbReference>